<dbReference type="SUPFAM" id="SSF46458">
    <property type="entry name" value="Globin-like"/>
    <property type="match status" value="1"/>
</dbReference>
<dbReference type="RefSeq" id="WP_226953861.1">
    <property type="nucleotide sequence ID" value="NZ_JACDXW010000003.1"/>
</dbReference>
<evidence type="ECO:0000313" key="6">
    <source>
        <dbReference type="Proteomes" id="UP000776983"/>
    </source>
</evidence>
<sequence length="135" mass="15732">MTQRDTLCTQEEITTLVHSFYDRIRQDETLGPIFNAHVHDWDVHLARMVSFWSSMLLGAGTYDGTPMPKHIALPDLKAELFEHWLALFQETTQTLPNQALAERAQELAHRIARSLWFGYQLHRQPERPVTEIRHG</sequence>
<evidence type="ECO:0000256" key="4">
    <source>
        <dbReference type="ARBA" id="ARBA00023004"/>
    </source>
</evidence>
<dbReference type="Gene3D" id="1.10.490.10">
    <property type="entry name" value="Globins"/>
    <property type="match status" value="1"/>
</dbReference>
<dbReference type="InterPro" id="IPR009050">
    <property type="entry name" value="Globin-like_sf"/>
</dbReference>
<evidence type="ECO:0000256" key="3">
    <source>
        <dbReference type="ARBA" id="ARBA00022723"/>
    </source>
</evidence>
<dbReference type="InterPro" id="IPR001486">
    <property type="entry name" value="Hemoglobin_trunc"/>
</dbReference>
<evidence type="ECO:0000256" key="1">
    <source>
        <dbReference type="ARBA" id="ARBA00022448"/>
    </source>
</evidence>
<keyword evidence="6" id="KW-1185">Reference proteome</keyword>
<dbReference type="CDD" id="cd08916">
    <property type="entry name" value="TrHb3_P"/>
    <property type="match status" value="1"/>
</dbReference>
<reference evidence="5 6" key="1">
    <citation type="submission" date="2020-07" db="EMBL/GenBank/DDBJ databases">
        <title>Pusillimonas sp. nov., isolated from poultry manure in Taiwan.</title>
        <authorList>
            <person name="Lin S.-Y."/>
            <person name="Tang Y.-S."/>
            <person name="Young C.-C."/>
        </authorList>
    </citation>
    <scope>NUCLEOTIDE SEQUENCE [LARGE SCALE GENOMIC DNA]</scope>
    <source>
        <strain evidence="5 6">CC-YST705</strain>
    </source>
</reference>
<proteinExistence type="predicted"/>
<evidence type="ECO:0000256" key="2">
    <source>
        <dbReference type="ARBA" id="ARBA00022617"/>
    </source>
</evidence>
<gene>
    <name evidence="5" type="ORF">H0484_07115</name>
</gene>
<evidence type="ECO:0000313" key="5">
    <source>
        <dbReference type="EMBL" id="MCB5363516.1"/>
    </source>
</evidence>
<name>A0ABS8CBU8_9BURK</name>
<keyword evidence="2" id="KW-0349">Heme</keyword>
<keyword evidence="4" id="KW-0408">Iron</keyword>
<dbReference type="Pfam" id="PF01152">
    <property type="entry name" value="Bac_globin"/>
    <property type="match status" value="1"/>
</dbReference>
<dbReference type="InterPro" id="IPR012292">
    <property type="entry name" value="Globin/Proto"/>
</dbReference>
<organism evidence="5 6">
    <name type="scientific">Mesopusillimonas faecipullorum</name>
    <dbReference type="NCBI Taxonomy" id="2755040"/>
    <lineage>
        <taxon>Bacteria</taxon>
        <taxon>Pseudomonadati</taxon>
        <taxon>Pseudomonadota</taxon>
        <taxon>Betaproteobacteria</taxon>
        <taxon>Burkholderiales</taxon>
        <taxon>Alcaligenaceae</taxon>
        <taxon>Mesopusillimonas</taxon>
    </lineage>
</organism>
<comment type="caution">
    <text evidence="5">The sequence shown here is derived from an EMBL/GenBank/DDBJ whole genome shotgun (WGS) entry which is preliminary data.</text>
</comment>
<keyword evidence="1" id="KW-0813">Transport</keyword>
<dbReference type="Proteomes" id="UP000776983">
    <property type="component" value="Unassembled WGS sequence"/>
</dbReference>
<keyword evidence="3" id="KW-0479">Metal-binding</keyword>
<dbReference type="EMBL" id="JACDXW010000003">
    <property type="protein sequence ID" value="MCB5363516.1"/>
    <property type="molecule type" value="Genomic_DNA"/>
</dbReference>
<accession>A0ABS8CBU8</accession>
<protein>
    <submittedName>
        <fullName evidence="5">Group III truncated hemoglobin</fullName>
    </submittedName>
</protein>